<dbReference type="PROSITE" id="PS51272">
    <property type="entry name" value="SLH"/>
    <property type="match status" value="1"/>
</dbReference>
<accession>A0A9J6ZG13</accession>
<feature type="domain" description="SLH" evidence="1">
    <location>
        <begin position="15"/>
        <end position="71"/>
    </location>
</feature>
<evidence type="ECO:0000259" key="1">
    <source>
        <dbReference type="PROSITE" id="PS51272"/>
    </source>
</evidence>
<dbReference type="Pfam" id="PF00395">
    <property type="entry name" value="SLH"/>
    <property type="match status" value="1"/>
</dbReference>
<evidence type="ECO:0000313" key="3">
    <source>
        <dbReference type="Proteomes" id="UP001056756"/>
    </source>
</evidence>
<dbReference type="InterPro" id="IPR001119">
    <property type="entry name" value="SLH_dom"/>
</dbReference>
<evidence type="ECO:0000313" key="2">
    <source>
        <dbReference type="EMBL" id="URN95123.1"/>
    </source>
</evidence>
<proteinExistence type="predicted"/>
<dbReference type="Proteomes" id="UP001056756">
    <property type="component" value="Chromosome"/>
</dbReference>
<reference evidence="2" key="1">
    <citation type="submission" date="2022-05" db="EMBL/GenBank/DDBJ databases">
        <title>Novel bacterial taxa in a minimal lignocellulolytic consortium and its capacity to transform plastics disclosed by genome-resolved metagenomics.</title>
        <authorList>
            <person name="Rodriguez C.A.D."/>
            <person name="Diaz-Garcia L."/>
            <person name="Herrera K."/>
            <person name="Tarazona N.A."/>
            <person name="Sproer C."/>
            <person name="Overmann J."/>
            <person name="Jimenez D.J."/>
        </authorList>
    </citation>
    <scope>NUCLEOTIDE SEQUENCE</scope>
    <source>
        <strain evidence="2">MAG5</strain>
    </source>
</reference>
<dbReference type="AlphaFoldDB" id="A0A9J6ZG13"/>
<dbReference type="KEGG" id="plig:NAG76_02370"/>
<dbReference type="EMBL" id="CP097899">
    <property type="protein sequence ID" value="URN95123.1"/>
    <property type="molecule type" value="Genomic_DNA"/>
</dbReference>
<gene>
    <name evidence="2" type="ORF">NAG76_02370</name>
</gene>
<protein>
    <submittedName>
        <fullName evidence="2">S-layer homology domain-containing protein</fullName>
    </submittedName>
</protein>
<name>A0A9J6ZG13_9BACL</name>
<organism evidence="2 3">
    <name type="scientific">Candidatus Pristimantibacillus lignocellulolyticus</name>
    <dbReference type="NCBI Taxonomy" id="2994561"/>
    <lineage>
        <taxon>Bacteria</taxon>
        <taxon>Bacillati</taxon>
        <taxon>Bacillota</taxon>
        <taxon>Bacilli</taxon>
        <taxon>Bacillales</taxon>
        <taxon>Paenibacillaceae</taxon>
        <taxon>Candidatus Pristimantibacillus</taxon>
    </lineage>
</organism>
<sequence length="71" mass="7490">MIVAKVLELTGSTSYTSFADDATNPSWAKNAIASLQEKGLVSGKTGNKYDPSAASTRAEAITLILNMLNNK</sequence>